<keyword evidence="3" id="KW-0378">Hydrolase</keyword>
<dbReference type="GO" id="GO:0004519">
    <property type="term" value="F:endonuclease activity"/>
    <property type="evidence" value="ECO:0007669"/>
    <property type="project" value="UniProtKB-KW"/>
</dbReference>
<dbReference type="OrthoDB" id="635146at2"/>
<dbReference type="InterPro" id="IPR051916">
    <property type="entry name" value="GPI-anchor_lipid_remodeler"/>
</dbReference>
<dbReference type="InterPro" id="IPR005135">
    <property type="entry name" value="Endo/exonuclease/phosphatase"/>
</dbReference>
<proteinExistence type="predicted"/>
<feature type="domain" description="Endonuclease/exonuclease/phosphatase" evidence="2">
    <location>
        <begin position="109"/>
        <end position="357"/>
    </location>
</feature>
<dbReference type="PANTHER" id="PTHR14859:SF15">
    <property type="entry name" value="ENDONUCLEASE_EXONUCLEASE_PHOSPHATASE DOMAIN-CONTAINING PROTEIN"/>
    <property type="match status" value="1"/>
</dbReference>
<dbReference type="GO" id="GO:0016020">
    <property type="term" value="C:membrane"/>
    <property type="evidence" value="ECO:0007669"/>
    <property type="project" value="GOC"/>
</dbReference>
<keyword evidence="3" id="KW-0255">Endonuclease</keyword>
<dbReference type="RefSeq" id="WP_131552238.1">
    <property type="nucleotide sequence ID" value="NZ_SJSK01000001.1"/>
</dbReference>
<keyword evidence="4" id="KW-1185">Reference proteome</keyword>
<sequence length="372" mass="42696">MKKSKITFFDKLMIFIAIIAAIGLICGILAGKSDPRQHTYLAFAGLAYPFFLTANVAMLLWWLLRRKWLLTFLTIVIVCSGWHTLIATFGFFGNSGKDEKAEEELLRMMTYNVHAFKPYGDELNETVKENMFDVIETQNPDVICIQEFYTQYKGLYNTIDSLKEILNTKYYYFQPTMKSQSEAFGLAIFSKYPIKDKGKIVFAEGAGNECIYLDLEVKGKPLRVYNVHLQSISFEKEDYQYLDKVKEMDTEVGPSKRIARMLKRAFAKRSMQVDLMKAHMRTCEIPYIVAGDFNDTPASYAVTKMTDSLNNAFVKQGGGFGRTYNGKFPNFQIDYIVTTKDIEVTNYHIIEAKLSDHFPVRSDLRLKNNAAK</sequence>
<dbReference type="GO" id="GO:0006506">
    <property type="term" value="P:GPI anchor biosynthetic process"/>
    <property type="evidence" value="ECO:0007669"/>
    <property type="project" value="TreeGrafter"/>
</dbReference>
<evidence type="ECO:0000313" key="4">
    <source>
        <dbReference type="Proteomes" id="UP000292884"/>
    </source>
</evidence>
<comment type="caution">
    <text evidence="3">The sequence shown here is derived from an EMBL/GenBank/DDBJ whole genome shotgun (WGS) entry which is preliminary data.</text>
</comment>
<evidence type="ECO:0000259" key="2">
    <source>
        <dbReference type="Pfam" id="PF03372"/>
    </source>
</evidence>
<feature type="transmembrane region" description="Helical" evidence="1">
    <location>
        <begin position="42"/>
        <end position="63"/>
    </location>
</feature>
<dbReference type="EMBL" id="SJSK01000001">
    <property type="protein sequence ID" value="TCC94379.1"/>
    <property type="molecule type" value="Genomic_DNA"/>
</dbReference>
<accession>A0A4R0N3F5</accession>
<keyword evidence="3" id="KW-0540">Nuclease</keyword>
<protein>
    <submittedName>
        <fullName evidence="3">Endonuclease</fullName>
    </submittedName>
</protein>
<dbReference type="CDD" id="cd09084">
    <property type="entry name" value="EEP-2"/>
    <property type="match status" value="1"/>
</dbReference>
<feature type="transmembrane region" description="Helical" evidence="1">
    <location>
        <begin position="12"/>
        <end position="30"/>
    </location>
</feature>
<organism evidence="3 4">
    <name type="scientific">Pedobacter frigiditerrae</name>
    <dbReference type="NCBI Taxonomy" id="2530452"/>
    <lineage>
        <taxon>Bacteria</taxon>
        <taxon>Pseudomonadati</taxon>
        <taxon>Bacteroidota</taxon>
        <taxon>Sphingobacteriia</taxon>
        <taxon>Sphingobacteriales</taxon>
        <taxon>Sphingobacteriaceae</taxon>
        <taxon>Pedobacter</taxon>
    </lineage>
</organism>
<dbReference type="PANTHER" id="PTHR14859">
    <property type="entry name" value="CALCOFLUOR WHITE HYPERSENSITIVE PROTEIN PRECURSOR"/>
    <property type="match status" value="1"/>
</dbReference>
<reference evidence="3 4" key="1">
    <citation type="submission" date="2019-02" db="EMBL/GenBank/DDBJ databases">
        <title>Pedobacter sp. RP-1-13 sp. nov., isolated from Arctic soil.</title>
        <authorList>
            <person name="Dahal R.H."/>
        </authorList>
    </citation>
    <scope>NUCLEOTIDE SEQUENCE [LARGE SCALE GENOMIC DNA]</scope>
    <source>
        <strain evidence="3 4">RP-1-13</strain>
    </source>
</reference>
<keyword evidence="1" id="KW-1133">Transmembrane helix</keyword>
<name>A0A4R0N3F5_9SPHI</name>
<dbReference type="Pfam" id="PF03372">
    <property type="entry name" value="Exo_endo_phos"/>
    <property type="match status" value="1"/>
</dbReference>
<evidence type="ECO:0000256" key="1">
    <source>
        <dbReference type="SAM" id="Phobius"/>
    </source>
</evidence>
<dbReference type="Gene3D" id="3.60.10.10">
    <property type="entry name" value="Endonuclease/exonuclease/phosphatase"/>
    <property type="match status" value="1"/>
</dbReference>
<feature type="transmembrane region" description="Helical" evidence="1">
    <location>
        <begin position="70"/>
        <end position="92"/>
    </location>
</feature>
<dbReference type="AlphaFoldDB" id="A0A4R0N3F5"/>
<evidence type="ECO:0000313" key="3">
    <source>
        <dbReference type="EMBL" id="TCC94379.1"/>
    </source>
</evidence>
<dbReference type="InterPro" id="IPR036691">
    <property type="entry name" value="Endo/exonu/phosph_ase_sf"/>
</dbReference>
<keyword evidence="1" id="KW-0472">Membrane</keyword>
<dbReference type="Proteomes" id="UP000292884">
    <property type="component" value="Unassembled WGS sequence"/>
</dbReference>
<dbReference type="SUPFAM" id="SSF56219">
    <property type="entry name" value="DNase I-like"/>
    <property type="match status" value="1"/>
</dbReference>
<gene>
    <name evidence="3" type="ORF">EZ428_06305</name>
</gene>
<keyword evidence="1" id="KW-0812">Transmembrane</keyword>